<dbReference type="Proteomes" id="UP000045706">
    <property type="component" value="Unassembled WGS sequence"/>
</dbReference>
<protein>
    <submittedName>
        <fullName evidence="2">Uncharacterized protein</fullName>
    </submittedName>
</protein>
<dbReference type="EMBL" id="CVQI01023002">
    <property type="protein sequence ID" value="CRK30632.1"/>
    <property type="molecule type" value="Genomic_DNA"/>
</dbReference>
<accession>A0A0G4M8K3</accession>
<feature type="non-terminal residue" evidence="2">
    <location>
        <position position="139"/>
    </location>
</feature>
<evidence type="ECO:0000256" key="1">
    <source>
        <dbReference type="SAM" id="MobiDB-lite"/>
    </source>
</evidence>
<organism evidence="2 3">
    <name type="scientific">Verticillium longisporum</name>
    <name type="common">Verticillium dahliae var. longisporum</name>
    <dbReference type="NCBI Taxonomy" id="100787"/>
    <lineage>
        <taxon>Eukaryota</taxon>
        <taxon>Fungi</taxon>
        <taxon>Dikarya</taxon>
        <taxon>Ascomycota</taxon>
        <taxon>Pezizomycotina</taxon>
        <taxon>Sordariomycetes</taxon>
        <taxon>Hypocreomycetidae</taxon>
        <taxon>Glomerellales</taxon>
        <taxon>Plectosphaerellaceae</taxon>
        <taxon>Verticillium</taxon>
    </lineage>
</organism>
<evidence type="ECO:0000313" key="3">
    <source>
        <dbReference type="Proteomes" id="UP000045706"/>
    </source>
</evidence>
<proteinExistence type="predicted"/>
<feature type="region of interest" description="Disordered" evidence="1">
    <location>
        <begin position="1"/>
        <end position="23"/>
    </location>
</feature>
<feature type="region of interest" description="Disordered" evidence="1">
    <location>
        <begin position="74"/>
        <end position="96"/>
    </location>
</feature>
<evidence type="ECO:0000313" key="2">
    <source>
        <dbReference type="EMBL" id="CRK30632.1"/>
    </source>
</evidence>
<dbReference type="AlphaFoldDB" id="A0A0G4M8K3"/>
<gene>
    <name evidence="2" type="ORF">BN1723_014396</name>
</gene>
<sequence>MTVGRLAYSEGSELENGRGVRENTLHSKMPVALHGKGVDEAKPLGEAATESKIRVHIFRLWEIWRETERKKRIVGSQSSAMPSPHHHSQNSCSRGWYWKHGKRGGSSMLRKAWEEQQTSAEPLVPPDESAGWMNEWLKL</sequence>
<reference evidence="3" key="1">
    <citation type="submission" date="2015-05" db="EMBL/GenBank/DDBJ databases">
        <authorList>
            <person name="Fogelqvist Johan"/>
        </authorList>
    </citation>
    <scope>NUCLEOTIDE SEQUENCE [LARGE SCALE GENOMIC DNA]</scope>
</reference>
<name>A0A0G4M8K3_VERLO</name>